<organism evidence="4">
    <name type="scientific">marine sediment metagenome</name>
    <dbReference type="NCBI Taxonomy" id="412755"/>
    <lineage>
        <taxon>unclassified sequences</taxon>
        <taxon>metagenomes</taxon>
        <taxon>ecological metagenomes</taxon>
    </lineage>
</organism>
<dbReference type="Pfam" id="PF00884">
    <property type="entry name" value="Sulfatase"/>
    <property type="match status" value="1"/>
</dbReference>
<dbReference type="Gene3D" id="3.40.720.10">
    <property type="entry name" value="Alkaline Phosphatase, subunit A"/>
    <property type="match status" value="1"/>
</dbReference>
<dbReference type="GO" id="GO:0005737">
    <property type="term" value="C:cytoplasm"/>
    <property type="evidence" value="ECO:0007669"/>
    <property type="project" value="TreeGrafter"/>
</dbReference>
<reference evidence="4" key="1">
    <citation type="journal article" date="2014" name="Front. Microbiol.">
        <title>High frequency of phylogenetically diverse reductive dehalogenase-homologous genes in deep subseafloor sedimentary metagenomes.</title>
        <authorList>
            <person name="Kawai M."/>
            <person name="Futagami T."/>
            <person name="Toyoda A."/>
            <person name="Takaki Y."/>
            <person name="Nishi S."/>
            <person name="Hori S."/>
            <person name="Arai W."/>
            <person name="Tsubouchi T."/>
            <person name="Morono Y."/>
            <person name="Uchiyama I."/>
            <person name="Ito T."/>
            <person name="Fujiyama A."/>
            <person name="Inagaki F."/>
            <person name="Takami H."/>
        </authorList>
    </citation>
    <scope>NUCLEOTIDE SEQUENCE</scope>
    <source>
        <strain evidence="4">Expedition CK06-06</strain>
    </source>
</reference>
<evidence type="ECO:0000256" key="1">
    <source>
        <dbReference type="ARBA" id="ARBA00022723"/>
    </source>
</evidence>
<accession>X0UJM3</accession>
<keyword evidence="1" id="KW-0479">Metal-binding</keyword>
<dbReference type="PANTHER" id="PTHR45953">
    <property type="entry name" value="IDURONATE 2-SULFATASE"/>
    <property type="match status" value="1"/>
</dbReference>
<dbReference type="GO" id="GO:0008484">
    <property type="term" value="F:sulfuric ester hydrolase activity"/>
    <property type="evidence" value="ECO:0007669"/>
    <property type="project" value="TreeGrafter"/>
</dbReference>
<dbReference type="GO" id="GO:0046872">
    <property type="term" value="F:metal ion binding"/>
    <property type="evidence" value="ECO:0007669"/>
    <property type="project" value="UniProtKB-KW"/>
</dbReference>
<feature type="non-terminal residue" evidence="4">
    <location>
        <position position="1"/>
    </location>
</feature>
<feature type="domain" description="Sulfatase N-terminal" evidence="3">
    <location>
        <begin position="69"/>
        <end position="228"/>
    </location>
</feature>
<keyword evidence="2" id="KW-0378">Hydrolase</keyword>
<dbReference type="EMBL" id="BARS01011219">
    <property type="protein sequence ID" value="GAF99466.1"/>
    <property type="molecule type" value="Genomic_DNA"/>
</dbReference>
<feature type="non-terminal residue" evidence="4">
    <location>
        <position position="277"/>
    </location>
</feature>
<dbReference type="SUPFAM" id="SSF53649">
    <property type="entry name" value="Alkaline phosphatase-like"/>
    <property type="match status" value="1"/>
</dbReference>
<dbReference type="InterPro" id="IPR000917">
    <property type="entry name" value="Sulfatase_N"/>
</dbReference>
<sequence>IIPEKSSYCDDIPDEHVVLPADPRKQRMPLERLHQHIKNGMGWAGDEDQRAARTMRAACRWLEGRYGNCTPFFLAVDTFDPHEPWDAPRYYVDAYDRDYDGDRLVDPAYEPAEYATESEIRFMRCLYAAKLTMVDRWIGYLLAGIERLGLRDDTVIFFTSDHGFYHGEHGLIGKVLLDREDVICGRWPLYATITHAPLLIRLPGMTVGKQYSAFCQPADLMPTVLEVFDRPIPQGVQGSSLLPLLRGESAASRGFAITSATYVQDKQVRSPTSFRTE</sequence>
<dbReference type="AlphaFoldDB" id="X0UJM3"/>
<gene>
    <name evidence="4" type="ORF">S01H1_20490</name>
</gene>
<evidence type="ECO:0000259" key="3">
    <source>
        <dbReference type="Pfam" id="PF00884"/>
    </source>
</evidence>
<name>X0UJM3_9ZZZZ</name>
<dbReference type="PANTHER" id="PTHR45953:SF1">
    <property type="entry name" value="IDURONATE 2-SULFATASE"/>
    <property type="match status" value="1"/>
</dbReference>
<dbReference type="InterPro" id="IPR017850">
    <property type="entry name" value="Alkaline_phosphatase_core_sf"/>
</dbReference>
<comment type="caution">
    <text evidence="4">The sequence shown here is derived from an EMBL/GenBank/DDBJ whole genome shotgun (WGS) entry which is preliminary data.</text>
</comment>
<evidence type="ECO:0000313" key="4">
    <source>
        <dbReference type="EMBL" id="GAF99466.1"/>
    </source>
</evidence>
<protein>
    <recommendedName>
        <fullName evidence="3">Sulfatase N-terminal domain-containing protein</fullName>
    </recommendedName>
</protein>
<proteinExistence type="predicted"/>
<evidence type="ECO:0000256" key="2">
    <source>
        <dbReference type="ARBA" id="ARBA00022801"/>
    </source>
</evidence>